<keyword evidence="1" id="KW-0547">Nucleotide-binding</keyword>
<evidence type="ECO:0000256" key="1">
    <source>
        <dbReference type="ARBA" id="ARBA00022741"/>
    </source>
</evidence>
<dbReference type="Pfam" id="PF02263">
    <property type="entry name" value="GBP"/>
    <property type="match status" value="1"/>
</dbReference>
<dbReference type="InterPro" id="IPR030386">
    <property type="entry name" value="G_GB1_RHD3_dom"/>
</dbReference>
<dbReference type="PANTHER" id="PTHR10751">
    <property type="entry name" value="GUANYLATE BINDING PROTEIN"/>
    <property type="match status" value="1"/>
</dbReference>
<accession>A0ABP0FKI3</accession>
<name>A0ABP0FKI3_CLALP</name>
<feature type="domain" description="GB1/RHD3-type G" evidence="4">
    <location>
        <begin position="52"/>
        <end position="296"/>
    </location>
</feature>
<gene>
    <name evidence="5" type="ORF">CVLEPA_LOCUS9193</name>
</gene>
<keyword evidence="2" id="KW-0342">GTP-binding</keyword>
<dbReference type="PROSITE" id="PS51715">
    <property type="entry name" value="G_GB1_RHD3"/>
    <property type="match status" value="1"/>
</dbReference>
<protein>
    <recommendedName>
        <fullName evidence="4">GB1/RHD3-type G domain-containing protein</fullName>
    </recommendedName>
</protein>
<evidence type="ECO:0000259" key="4">
    <source>
        <dbReference type="PROSITE" id="PS51715"/>
    </source>
</evidence>
<dbReference type="InterPro" id="IPR015894">
    <property type="entry name" value="Guanylate-bd_N"/>
</dbReference>
<evidence type="ECO:0000313" key="5">
    <source>
        <dbReference type="EMBL" id="CAK8678922.1"/>
    </source>
</evidence>
<dbReference type="Proteomes" id="UP001642483">
    <property type="component" value="Unassembled WGS sequence"/>
</dbReference>
<evidence type="ECO:0000313" key="6">
    <source>
        <dbReference type="Proteomes" id="UP001642483"/>
    </source>
</evidence>
<proteinExistence type="inferred from homology"/>
<organism evidence="5 6">
    <name type="scientific">Clavelina lepadiformis</name>
    <name type="common">Light-bulb sea squirt</name>
    <name type="synonym">Ascidia lepadiformis</name>
    <dbReference type="NCBI Taxonomy" id="159417"/>
    <lineage>
        <taxon>Eukaryota</taxon>
        <taxon>Metazoa</taxon>
        <taxon>Chordata</taxon>
        <taxon>Tunicata</taxon>
        <taxon>Ascidiacea</taxon>
        <taxon>Aplousobranchia</taxon>
        <taxon>Clavelinidae</taxon>
        <taxon>Clavelina</taxon>
    </lineage>
</organism>
<comment type="caution">
    <text evidence="5">The sequence shown here is derived from an EMBL/GenBank/DDBJ whole genome shotgun (WGS) entry which is preliminary data.</text>
</comment>
<sequence>MNPLKLISEIPSFFQQQGSSQDVVNILKEEDGQLMLDLEALKNVLMQESVADLPVAIYSIAGTYQTGKSLLLNLFVRYTDTGELLFDTQDDIISGPFPCRRSLLTGCTKGIFVQKEPITVATKTHPKVAVFLMDTQGLFDQSTSSEAASLIMDISLLLSSCHFFNLKSNIEHWHIDKINTIVEFAKNLKDIDKPVSQFPVFMFLIRDWKNEAYSYGFTDGKNNQAGQRNYLEDILEKKMSSEEHRNSARRLRETFSTLSCFLFPSPVEAVEKMAKKDVIITLNGTLVSITYRCAKK</sequence>
<dbReference type="EMBL" id="CAWYQH010000057">
    <property type="protein sequence ID" value="CAK8678922.1"/>
    <property type="molecule type" value="Genomic_DNA"/>
</dbReference>
<dbReference type="InterPro" id="IPR027417">
    <property type="entry name" value="P-loop_NTPase"/>
</dbReference>
<evidence type="ECO:0000256" key="2">
    <source>
        <dbReference type="ARBA" id="ARBA00023134"/>
    </source>
</evidence>
<reference evidence="5 6" key="1">
    <citation type="submission" date="2024-02" db="EMBL/GenBank/DDBJ databases">
        <authorList>
            <person name="Daric V."/>
            <person name="Darras S."/>
        </authorList>
    </citation>
    <scope>NUCLEOTIDE SEQUENCE [LARGE SCALE GENOMIC DNA]</scope>
</reference>
<comment type="similarity">
    <text evidence="3">Belongs to the TRAFAC class dynamin-like GTPase superfamily. GB1/RHD3 GTPase family.</text>
</comment>
<evidence type="ECO:0000256" key="3">
    <source>
        <dbReference type="PROSITE-ProRule" id="PRU01052"/>
    </source>
</evidence>
<dbReference type="SUPFAM" id="SSF52540">
    <property type="entry name" value="P-loop containing nucleoside triphosphate hydrolases"/>
    <property type="match status" value="1"/>
</dbReference>
<dbReference type="Gene3D" id="3.40.50.300">
    <property type="entry name" value="P-loop containing nucleotide triphosphate hydrolases"/>
    <property type="match status" value="1"/>
</dbReference>
<keyword evidence="6" id="KW-1185">Reference proteome</keyword>